<keyword evidence="9" id="KW-0833">Ubl conjugation pathway</keyword>
<keyword evidence="6 16" id="KW-0812">Transmembrane</keyword>
<dbReference type="InterPro" id="IPR044600">
    <property type="entry name" value="ATL1/ATL16-like"/>
</dbReference>
<dbReference type="GO" id="GO:0008270">
    <property type="term" value="F:zinc ion binding"/>
    <property type="evidence" value="ECO:0007669"/>
    <property type="project" value="UniProtKB-KW"/>
</dbReference>
<evidence type="ECO:0000256" key="9">
    <source>
        <dbReference type="ARBA" id="ARBA00022786"/>
    </source>
</evidence>
<evidence type="ECO:0000256" key="8">
    <source>
        <dbReference type="ARBA" id="ARBA00022771"/>
    </source>
</evidence>
<evidence type="ECO:0000256" key="6">
    <source>
        <dbReference type="ARBA" id="ARBA00022692"/>
    </source>
</evidence>
<evidence type="ECO:0000256" key="1">
    <source>
        <dbReference type="ARBA" id="ARBA00000900"/>
    </source>
</evidence>
<dbReference type="OrthoDB" id="9984778at2759"/>
<dbReference type="SMART" id="SM00184">
    <property type="entry name" value="RING"/>
    <property type="match status" value="1"/>
</dbReference>
<comment type="catalytic activity">
    <reaction evidence="1">
        <text>S-ubiquitinyl-[E2 ubiquitin-conjugating enzyme]-L-cysteine + [acceptor protein]-L-lysine = [E2 ubiquitin-conjugating enzyme]-L-cysteine + N(6)-ubiquitinyl-[acceptor protein]-L-lysine.</text>
        <dbReference type="EC" id="2.3.2.27"/>
    </reaction>
</comment>
<evidence type="ECO:0000256" key="15">
    <source>
        <dbReference type="SAM" id="MobiDB-lite"/>
    </source>
</evidence>
<name>A0A5N6QH59_9ROSI</name>
<proteinExistence type="inferred from homology"/>
<dbReference type="Proteomes" id="UP000327013">
    <property type="component" value="Chromosome 1"/>
</dbReference>
<dbReference type="InterPro" id="IPR013083">
    <property type="entry name" value="Znf_RING/FYVE/PHD"/>
</dbReference>
<dbReference type="PANTHER" id="PTHR46913:SF1">
    <property type="entry name" value="RING-H2 FINGER PROTEIN ATL16"/>
    <property type="match status" value="1"/>
</dbReference>
<dbReference type="AlphaFoldDB" id="A0A5N6QH59"/>
<feature type="domain" description="RING-type" evidence="17">
    <location>
        <begin position="143"/>
        <end position="185"/>
    </location>
</feature>
<comment type="pathway">
    <text evidence="3">Protein modification; protein ubiquitination.</text>
</comment>
<evidence type="ECO:0000256" key="11">
    <source>
        <dbReference type="ARBA" id="ARBA00022989"/>
    </source>
</evidence>
<dbReference type="PROSITE" id="PS50089">
    <property type="entry name" value="ZF_RING_2"/>
    <property type="match status" value="1"/>
</dbReference>
<feature type="region of interest" description="Disordered" evidence="15">
    <location>
        <begin position="29"/>
        <end position="52"/>
    </location>
</feature>
<comment type="similarity">
    <text evidence="13">Belongs to the RING-type zinc finger family. ATL subfamily.</text>
</comment>
<dbReference type="SUPFAM" id="SSF57850">
    <property type="entry name" value="RING/U-box"/>
    <property type="match status" value="1"/>
</dbReference>
<evidence type="ECO:0000313" key="18">
    <source>
        <dbReference type="EMBL" id="KAE7998487.1"/>
    </source>
</evidence>
<feature type="transmembrane region" description="Helical" evidence="16">
    <location>
        <begin position="62"/>
        <end position="83"/>
    </location>
</feature>
<sequence length="215" mass="23569">MIELSSLFCESYQLHITLKFVSEIPNPWPSSHTQTHKSQMDDVPSLLAQPPPPSAPKPHMPMLYYGLLVIGTAALLLAIYNLLIIRWCTQRRQVQTPAGANPLVEVSTGGQSFGNFNGNLLLSSFKYKSEAGGGGGGIAQDECAVCLSVFEEGEEVRTLPRCKHSFHAPCIDMWLYSHSDCPLCRAPVGSWCQRHPVYRQPANSRGGLLDSSISV</sequence>
<gene>
    <name evidence="18" type="ORF">FH972_003029</name>
</gene>
<dbReference type="UniPathway" id="UPA00143"/>
<protein>
    <recommendedName>
        <fullName evidence="4">RING-type E3 ubiquitin transferase</fullName>
        <ecNumber evidence="4">2.3.2.27</ecNumber>
    </recommendedName>
</protein>
<keyword evidence="5" id="KW-0808">Transferase</keyword>
<dbReference type="CDD" id="cd16461">
    <property type="entry name" value="RING-H2_EL5-like"/>
    <property type="match status" value="1"/>
</dbReference>
<comment type="subcellular location">
    <subcellularLocation>
        <location evidence="2">Membrane</location>
        <topology evidence="2">Single-pass membrane protein</topology>
    </subcellularLocation>
</comment>
<organism evidence="18 19">
    <name type="scientific">Carpinus fangiana</name>
    <dbReference type="NCBI Taxonomy" id="176857"/>
    <lineage>
        <taxon>Eukaryota</taxon>
        <taxon>Viridiplantae</taxon>
        <taxon>Streptophyta</taxon>
        <taxon>Embryophyta</taxon>
        <taxon>Tracheophyta</taxon>
        <taxon>Spermatophyta</taxon>
        <taxon>Magnoliopsida</taxon>
        <taxon>eudicotyledons</taxon>
        <taxon>Gunneridae</taxon>
        <taxon>Pentapetalae</taxon>
        <taxon>rosids</taxon>
        <taxon>fabids</taxon>
        <taxon>Fagales</taxon>
        <taxon>Betulaceae</taxon>
        <taxon>Carpinus</taxon>
    </lineage>
</organism>
<dbReference type="Pfam" id="PF13639">
    <property type="entry name" value="zf-RING_2"/>
    <property type="match status" value="1"/>
</dbReference>
<keyword evidence="12 16" id="KW-0472">Membrane</keyword>
<dbReference type="PANTHER" id="PTHR46913">
    <property type="entry name" value="RING-H2 FINGER PROTEIN ATL16"/>
    <property type="match status" value="1"/>
</dbReference>
<keyword evidence="7" id="KW-0479">Metal-binding</keyword>
<evidence type="ECO:0000259" key="17">
    <source>
        <dbReference type="PROSITE" id="PS50089"/>
    </source>
</evidence>
<keyword evidence="19" id="KW-1185">Reference proteome</keyword>
<evidence type="ECO:0000256" key="16">
    <source>
        <dbReference type="SAM" id="Phobius"/>
    </source>
</evidence>
<keyword evidence="10" id="KW-0862">Zinc</keyword>
<accession>A0A5N6QH59</accession>
<evidence type="ECO:0000256" key="2">
    <source>
        <dbReference type="ARBA" id="ARBA00004167"/>
    </source>
</evidence>
<dbReference type="GO" id="GO:0016020">
    <property type="term" value="C:membrane"/>
    <property type="evidence" value="ECO:0007669"/>
    <property type="project" value="UniProtKB-SubCell"/>
</dbReference>
<evidence type="ECO:0000256" key="12">
    <source>
        <dbReference type="ARBA" id="ARBA00023136"/>
    </source>
</evidence>
<keyword evidence="8 14" id="KW-0863">Zinc-finger</keyword>
<dbReference type="EC" id="2.3.2.27" evidence="4"/>
<evidence type="ECO:0000256" key="4">
    <source>
        <dbReference type="ARBA" id="ARBA00012483"/>
    </source>
</evidence>
<dbReference type="InterPro" id="IPR001841">
    <property type="entry name" value="Znf_RING"/>
</dbReference>
<dbReference type="GO" id="GO:0016567">
    <property type="term" value="P:protein ubiquitination"/>
    <property type="evidence" value="ECO:0007669"/>
    <property type="project" value="UniProtKB-UniPathway"/>
</dbReference>
<evidence type="ECO:0000256" key="3">
    <source>
        <dbReference type="ARBA" id="ARBA00004906"/>
    </source>
</evidence>
<keyword evidence="11 16" id="KW-1133">Transmembrane helix</keyword>
<dbReference type="EMBL" id="CM017321">
    <property type="protein sequence ID" value="KAE7998487.1"/>
    <property type="molecule type" value="Genomic_DNA"/>
</dbReference>
<dbReference type="Gene3D" id="3.30.40.10">
    <property type="entry name" value="Zinc/RING finger domain, C3HC4 (zinc finger)"/>
    <property type="match status" value="1"/>
</dbReference>
<evidence type="ECO:0000256" key="10">
    <source>
        <dbReference type="ARBA" id="ARBA00022833"/>
    </source>
</evidence>
<evidence type="ECO:0000313" key="19">
    <source>
        <dbReference type="Proteomes" id="UP000327013"/>
    </source>
</evidence>
<evidence type="ECO:0000256" key="7">
    <source>
        <dbReference type="ARBA" id="ARBA00022723"/>
    </source>
</evidence>
<reference evidence="18 19" key="1">
    <citation type="submission" date="2019-06" db="EMBL/GenBank/DDBJ databases">
        <title>A chromosomal-level reference genome of Carpinus fangiana (Coryloideae, Betulaceae).</title>
        <authorList>
            <person name="Yang X."/>
            <person name="Wang Z."/>
            <person name="Zhang L."/>
            <person name="Hao G."/>
            <person name="Liu J."/>
            <person name="Yang Y."/>
        </authorList>
    </citation>
    <scope>NUCLEOTIDE SEQUENCE [LARGE SCALE GENOMIC DNA]</scope>
    <source>
        <strain evidence="18">Cfa_2016G</strain>
        <tissue evidence="18">Leaf</tissue>
    </source>
</reference>
<evidence type="ECO:0000256" key="14">
    <source>
        <dbReference type="PROSITE-ProRule" id="PRU00175"/>
    </source>
</evidence>
<evidence type="ECO:0000256" key="5">
    <source>
        <dbReference type="ARBA" id="ARBA00022679"/>
    </source>
</evidence>
<evidence type="ECO:0000256" key="13">
    <source>
        <dbReference type="ARBA" id="ARBA00024209"/>
    </source>
</evidence>
<dbReference type="GO" id="GO:0061630">
    <property type="term" value="F:ubiquitin protein ligase activity"/>
    <property type="evidence" value="ECO:0007669"/>
    <property type="project" value="UniProtKB-EC"/>
</dbReference>